<name>A0AAW1L7H1_POPJA</name>
<feature type="compositionally biased region" description="Low complexity" evidence="1">
    <location>
        <begin position="1"/>
        <end position="18"/>
    </location>
</feature>
<organism evidence="2 3">
    <name type="scientific">Popillia japonica</name>
    <name type="common">Japanese beetle</name>
    <dbReference type="NCBI Taxonomy" id="7064"/>
    <lineage>
        <taxon>Eukaryota</taxon>
        <taxon>Metazoa</taxon>
        <taxon>Ecdysozoa</taxon>
        <taxon>Arthropoda</taxon>
        <taxon>Hexapoda</taxon>
        <taxon>Insecta</taxon>
        <taxon>Pterygota</taxon>
        <taxon>Neoptera</taxon>
        <taxon>Endopterygota</taxon>
        <taxon>Coleoptera</taxon>
        <taxon>Polyphaga</taxon>
        <taxon>Scarabaeiformia</taxon>
        <taxon>Scarabaeidae</taxon>
        <taxon>Rutelinae</taxon>
        <taxon>Popillia</taxon>
    </lineage>
</organism>
<feature type="region of interest" description="Disordered" evidence="1">
    <location>
        <begin position="147"/>
        <end position="179"/>
    </location>
</feature>
<protein>
    <submittedName>
        <fullName evidence="2">Uncharacterized protein</fullName>
    </submittedName>
</protein>
<gene>
    <name evidence="2" type="ORF">QE152_g14201</name>
</gene>
<comment type="caution">
    <text evidence="2">The sequence shown here is derived from an EMBL/GenBank/DDBJ whole genome shotgun (WGS) entry which is preliminary data.</text>
</comment>
<feature type="compositionally biased region" description="Basic and acidic residues" evidence="1">
    <location>
        <begin position="148"/>
        <end position="179"/>
    </location>
</feature>
<evidence type="ECO:0000256" key="1">
    <source>
        <dbReference type="SAM" id="MobiDB-lite"/>
    </source>
</evidence>
<feature type="region of interest" description="Disordered" evidence="1">
    <location>
        <begin position="1"/>
        <end position="37"/>
    </location>
</feature>
<feature type="compositionally biased region" description="Basic and acidic residues" evidence="1">
    <location>
        <begin position="247"/>
        <end position="267"/>
    </location>
</feature>
<accession>A0AAW1L7H1</accession>
<evidence type="ECO:0000313" key="3">
    <source>
        <dbReference type="Proteomes" id="UP001458880"/>
    </source>
</evidence>
<dbReference type="Proteomes" id="UP001458880">
    <property type="component" value="Unassembled WGS sequence"/>
</dbReference>
<feature type="region of interest" description="Disordered" evidence="1">
    <location>
        <begin position="231"/>
        <end position="267"/>
    </location>
</feature>
<evidence type="ECO:0000313" key="2">
    <source>
        <dbReference type="EMBL" id="KAK9730817.1"/>
    </source>
</evidence>
<proteinExistence type="predicted"/>
<feature type="region of interest" description="Disordered" evidence="1">
    <location>
        <begin position="452"/>
        <end position="523"/>
    </location>
</feature>
<feature type="compositionally biased region" description="Polar residues" evidence="1">
    <location>
        <begin position="489"/>
        <end position="510"/>
    </location>
</feature>
<feature type="compositionally biased region" description="Basic and acidic residues" evidence="1">
    <location>
        <begin position="452"/>
        <end position="470"/>
    </location>
</feature>
<dbReference type="EMBL" id="JASPKY010000141">
    <property type="protein sequence ID" value="KAK9730817.1"/>
    <property type="molecule type" value="Genomic_DNA"/>
</dbReference>
<reference evidence="2 3" key="1">
    <citation type="journal article" date="2024" name="BMC Genomics">
        <title>De novo assembly and annotation of Popillia japonica's genome with initial clues to its potential as an invasive pest.</title>
        <authorList>
            <person name="Cucini C."/>
            <person name="Boschi S."/>
            <person name="Funari R."/>
            <person name="Cardaioli E."/>
            <person name="Iannotti N."/>
            <person name="Marturano G."/>
            <person name="Paoli F."/>
            <person name="Bruttini M."/>
            <person name="Carapelli A."/>
            <person name="Frati F."/>
            <person name="Nardi F."/>
        </authorList>
    </citation>
    <scope>NUCLEOTIDE SEQUENCE [LARGE SCALE GENOMIC DNA]</scope>
    <source>
        <strain evidence="2">DMR45628</strain>
    </source>
</reference>
<dbReference type="AlphaFoldDB" id="A0AAW1L7H1"/>
<keyword evidence="3" id="KW-1185">Reference proteome</keyword>
<sequence length="883" mass="101552">MSKSNKCHLESSSSSEKSFGNYQRHQQQQRKSDNPLSHICKYLDVNDSRKSSKDNVELALEVEINESLKHVLTNPDGHSSDLLDVTIIRPSDSDTTHETTVALNKDEVRDFISLVEQHNRYHNETKDGSVVEGNYKEKLQKHRYAKMNKNDHKNRGPELKQQESQDNNSEKNDKIGESPKHVYATLNTFDKLRQSLPCQNKNRDSEKPGTPCMCQHCGVVGVLVQSQKGPVAPFPPLENTQGSVSPRSRESSAARRDPARQRKVSDIKKKRSLDQLQLLREINSRIKSLERRIAVQEQTAVPREYLKHILHRVLTQYNNVKFPLTGPKLRHNATQYSAKNIADQSCQRNIHSANSDRRKKDDCRKSYQVHTVLEDCPKWIDNSKAKKVENDKSANDKDVKFDLDYPYWLWGKEVVKPGCDLRDKILQLLDDKFWDDKILQLLDDKFWDGQHRKELPKSEKPSPTVEKPKEQSAGNTKPSPTVEKPKEQSAGNTTNGENRFNHLHQGTGQLAPTPDSVKDDASVCSKPVCEPQLPTHVNKFSNYRNITPKSHYPFDLKKTLDDSTFKKNIEAQKEKNKEKPATPQIEEKYFNAYATHSITTESQASMNYLLQKIKNNAKVLESGLPRDKEQQLETKFKIPTDLETPRSVIKENLTKGGFRYRKEVIPSREMVDIKYVSPKIKQWSEESSTSQEKIMRMRNKSIADKQENVALEKKESLIYKLDFLKNLARNKSTDQSRVLNKIWNQAKSTAKSNKDAVYIKIPFKNVNTCEAQNNLIEMHLTLEELETVVKSTKPISAQSSQLHVHVQSYKSTEELETVVKSTKPISAQSSQLHVHVQSYKSTSEIDLGQRKHEEMKYANHELRKKRRQLSAKANKHKQKKMFV</sequence>